<dbReference type="Proteomes" id="UP001600064">
    <property type="component" value="Unassembled WGS sequence"/>
</dbReference>
<feature type="compositionally biased region" description="Polar residues" evidence="1">
    <location>
        <begin position="208"/>
        <end position="229"/>
    </location>
</feature>
<accession>A0ABR4DBS7</accession>
<evidence type="ECO:0000313" key="2">
    <source>
        <dbReference type="EMBL" id="KAL2267540.1"/>
    </source>
</evidence>
<sequence length="707" mass="78467">MATEICLEVMTTGPVLTEPTPDIPLTESESKNRKDSEATISLVAATASAANTLSSLEFQEIGDEESQLKTNDHDQPALNFALTEDGTQHAFVSTRTATVASPIFQPSTVSEPQVFVSDACASSPVAAPKIEEITAAVDIPNPAAHPIIACASPCHQPVSTETAITTVPAVFSIPVTPAQGIARSDSPPPSTHDDPPSKQDTLHRGNLPDNTTQNALTSSPAIDSASSVATPPVRRFKGARCLPVTAGHRGRHTVRLPKRAADRPTKSLRALRNIRAQKSQQANIPAAEPHRSRDGPRIPSLPSVFEETGDNEGLCSPKAPSPDMKEYNDEFDRELEALRPVFVGLDEELVEERIGGFTEATQRWVGRLEEHRAALAIKFEEFEINKDELRAYNDERQRLITSSFRPRDRIGSSRRSRRLDEISAAEIPLQKHRHELKADLEDLVMAGRAKLIKSLQMAHGVSDMIDEARHRAEERKAVETTATRLGISGAMLGLAGAPQEHDGRTQERIQQYTKVVVDQQLDGFDKQDKLHVPRLVKQADPGRSVPSHADHVFSKVPVWFPALDAKTPVNLHGATPLDRFKDLMRLLGELSDLAREEELTAASQMRKRAWNKEYHEPHPGWSSDIRRENGGWWACRSDDDAPVAKRQCRLCHKGEATREPPREEPSYGEQYRHLLREMEAAMAEQSKRDALMLRYQLQQEREDIDSY</sequence>
<proteinExistence type="predicted"/>
<comment type="caution">
    <text evidence="2">The sequence shown here is derived from an EMBL/GenBank/DDBJ whole genome shotgun (WGS) entry which is preliminary data.</text>
</comment>
<name>A0ABR4DBS7_9PEZI</name>
<dbReference type="GeneID" id="98125992"/>
<protein>
    <submittedName>
        <fullName evidence="2">Uncharacterized protein</fullName>
    </submittedName>
</protein>
<keyword evidence="3" id="KW-1185">Reference proteome</keyword>
<feature type="compositionally biased region" description="Basic and acidic residues" evidence="1">
    <location>
        <begin position="191"/>
        <end position="203"/>
    </location>
</feature>
<feature type="region of interest" description="Disordered" evidence="1">
    <location>
        <begin position="276"/>
        <end position="326"/>
    </location>
</feature>
<dbReference type="RefSeq" id="XP_070866267.1">
    <property type="nucleotide sequence ID" value="XM_071011348.1"/>
</dbReference>
<evidence type="ECO:0000313" key="3">
    <source>
        <dbReference type="Proteomes" id="UP001600064"/>
    </source>
</evidence>
<feature type="region of interest" description="Disordered" evidence="1">
    <location>
        <begin position="12"/>
        <end position="36"/>
    </location>
</feature>
<organism evidence="2 3">
    <name type="scientific">Remersonia thermophila</name>
    <dbReference type="NCBI Taxonomy" id="72144"/>
    <lineage>
        <taxon>Eukaryota</taxon>
        <taxon>Fungi</taxon>
        <taxon>Dikarya</taxon>
        <taxon>Ascomycota</taxon>
        <taxon>Pezizomycotina</taxon>
        <taxon>Sordariomycetes</taxon>
        <taxon>Sordariomycetidae</taxon>
        <taxon>Sordariales</taxon>
        <taxon>Sordariales incertae sedis</taxon>
        <taxon>Remersonia</taxon>
    </lineage>
</organism>
<dbReference type="EMBL" id="JAZGUE010000004">
    <property type="protein sequence ID" value="KAL2267540.1"/>
    <property type="molecule type" value="Genomic_DNA"/>
</dbReference>
<reference evidence="2 3" key="1">
    <citation type="journal article" date="2024" name="Commun. Biol.">
        <title>Comparative genomic analysis of thermophilic fungi reveals convergent evolutionary adaptations and gene losses.</title>
        <authorList>
            <person name="Steindorff A.S."/>
            <person name="Aguilar-Pontes M.V."/>
            <person name="Robinson A.J."/>
            <person name="Andreopoulos B."/>
            <person name="LaButti K."/>
            <person name="Kuo A."/>
            <person name="Mondo S."/>
            <person name="Riley R."/>
            <person name="Otillar R."/>
            <person name="Haridas S."/>
            <person name="Lipzen A."/>
            <person name="Grimwood J."/>
            <person name="Schmutz J."/>
            <person name="Clum A."/>
            <person name="Reid I.D."/>
            <person name="Moisan M.C."/>
            <person name="Butler G."/>
            <person name="Nguyen T.T.M."/>
            <person name="Dewar K."/>
            <person name="Conant G."/>
            <person name="Drula E."/>
            <person name="Henrissat B."/>
            <person name="Hansel C."/>
            <person name="Singer S."/>
            <person name="Hutchinson M.I."/>
            <person name="de Vries R.P."/>
            <person name="Natvig D.O."/>
            <person name="Powell A.J."/>
            <person name="Tsang A."/>
            <person name="Grigoriev I.V."/>
        </authorList>
    </citation>
    <scope>NUCLEOTIDE SEQUENCE [LARGE SCALE GENOMIC DNA]</scope>
    <source>
        <strain evidence="2 3">ATCC 22073</strain>
    </source>
</reference>
<feature type="region of interest" description="Disordered" evidence="1">
    <location>
        <begin position="179"/>
        <end position="263"/>
    </location>
</feature>
<evidence type="ECO:0000256" key="1">
    <source>
        <dbReference type="SAM" id="MobiDB-lite"/>
    </source>
</evidence>
<gene>
    <name evidence="2" type="ORF">VTJ83DRAFT_4817</name>
</gene>
<feature type="compositionally biased region" description="Basic residues" evidence="1">
    <location>
        <begin position="248"/>
        <end position="258"/>
    </location>
</feature>